<evidence type="ECO:0008006" key="3">
    <source>
        <dbReference type="Google" id="ProtNLM"/>
    </source>
</evidence>
<dbReference type="Proteomes" id="UP000019241">
    <property type="component" value="Unassembled WGS sequence"/>
</dbReference>
<dbReference type="PANTHER" id="PTHR38479:SF2">
    <property type="entry name" value="WINGED HELIX DNA-BINDING DOMAIN-CONTAINING PROTEIN"/>
    <property type="match status" value="1"/>
</dbReference>
<evidence type="ECO:0000313" key="1">
    <source>
        <dbReference type="EMBL" id="EUJ61582.1"/>
    </source>
</evidence>
<gene>
    <name evidence="1" type="ORF">MCOL2_03996</name>
</gene>
<dbReference type="PANTHER" id="PTHR38479">
    <property type="entry name" value="LMO0824 PROTEIN"/>
    <property type="match status" value="1"/>
</dbReference>
<dbReference type="PATRIC" id="fig|1265822.4.peg.825"/>
<dbReference type="RefSeq" id="WP_036062494.1">
    <property type="nucleotide sequence ID" value="NZ_AODM01000012.1"/>
</dbReference>
<reference evidence="1 2" key="1">
    <citation type="submission" date="2012-12" db="EMBL/GenBank/DDBJ databases">
        <title>Novel taxa of Listeriaceae from agricultural environments in the United States.</title>
        <authorList>
            <person name="den Bakker H.C."/>
            <person name="Allred A."/>
            <person name="Warchocki S."/>
            <person name="Wright E.M."/>
            <person name="Burrell A."/>
            <person name="Nightingale K.K."/>
            <person name="Kephart D."/>
            <person name="Wiedmann M."/>
        </authorList>
    </citation>
    <scope>NUCLEOTIDE SEQUENCE [LARGE SCALE GENOMIC DNA]</scope>
    <source>
        <strain evidence="1 2">FSL S10-1203</strain>
    </source>
</reference>
<accession>W7DR46</accession>
<dbReference type="Pfam" id="PF06224">
    <property type="entry name" value="AlkZ-like"/>
    <property type="match status" value="1"/>
</dbReference>
<comment type="caution">
    <text evidence="1">The sequence shown here is derived from an EMBL/GenBank/DDBJ whole genome shotgun (WGS) entry which is preliminary data.</text>
</comment>
<sequence>MKNSELIHLRTGAQRILAPFEKPDEVVAYFGAMQAQNRDQMLYAIASRTKNPSRTKMEQALSENQIIRAWAFRGTIHAMRPVDYFLFKQVYGARTQQIFRGYWKRLGIPESDFERSNAELKKQLASGPKTRTELAKSIEGIGLPNSGIPLAQLIARANLDDILVFHANSNTFQNTEFLKPYQTDATFDEALKELGRIYFKSRGPATIQDFNWWSGLPQTTIKKMIANLSGELVQDGDFYFYPDTKKTTTDHTLLLAGFDEWLISYRDRSVHLPEELQHEVITKNGLFRPIVVQNGVVKGTWKKRKKIKIVHTSDIKIETTNYDKFSAKTE</sequence>
<dbReference type="InterPro" id="IPR009351">
    <property type="entry name" value="AlkZ-like"/>
</dbReference>
<name>W7DR46_9LIST</name>
<evidence type="ECO:0000313" key="2">
    <source>
        <dbReference type="Proteomes" id="UP000019241"/>
    </source>
</evidence>
<protein>
    <recommendedName>
        <fullName evidence="3">Winged helix DNA-binding domain-containing protein</fullName>
    </recommendedName>
</protein>
<dbReference type="AlphaFoldDB" id="W7DR46"/>
<proteinExistence type="predicted"/>
<dbReference type="EMBL" id="AODM01000012">
    <property type="protein sequence ID" value="EUJ61582.1"/>
    <property type="molecule type" value="Genomic_DNA"/>
</dbReference>
<organism evidence="1 2">
    <name type="scientific">Listeria fleischmannii FSL S10-1203</name>
    <dbReference type="NCBI Taxonomy" id="1265822"/>
    <lineage>
        <taxon>Bacteria</taxon>
        <taxon>Bacillati</taxon>
        <taxon>Bacillota</taxon>
        <taxon>Bacilli</taxon>
        <taxon>Bacillales</taxon>
        <taxon>Listeriaceae</taxon>
        <taxon>Listeria</taxon>
    </lineage>
</organism>